<dbReference type="InParanoid" id="A0A0V1BCX5"/>
<keyword evidence="2" id="KW-1185">Reference proteome</keyword>
<gene>
    <name evidence="1" type="ORF">T01_11211</name>
</gene>
<accession>A0A0V1BCX5</accession>
<dbReference type="EMBL" id="JYDH01000061">
    <property type="protein sequence ID" value="KRY34818.1"/>
    <property type="molecule type" value="Genomic_DNA"/>
</dbReference>
<reference evidence="1 2" key="1">
    <citation type="submission" date="2015-01" db="EMBL/GenBank/DDBJ databases">
        <title>Evolution of Trichinella species and genotypes.</title>
        <authorList>
            <person name="Korhonen P.K."/>
            <person name="Edoardo P."/>
            <person name="Giuseppe L.R."/>
            <person name="Gasser R.B."/>
        </authorList>
    </citation>
    <scope>NUCLEOTIDE SEQUENCE [LARGE SCALE GENOMIC DNA]</scope>
    <source>
        <strain evidence="1">ISS3</strain>
    </source>
</reference>
<evidence type="ECO:0000313" key="1">
    <source>
        <dbReference type="EMBL" id="KRY34818.1"/>
    </source>
</evidence>
<protein>
    <submittedName>
        <fullName evidence="1">Uncharacterized protein</fullName>
    </submittedName>
</protein>
<evidence type="ECO:0000313" key="2">
    <source>
        <dbReference type="Proteomes" id="UP000054776"/>
    </source>
</evidence>
<name>A0A0V1BCX5_TRISP</name>
<proteinExistence type="predicted"/>
<comment type="caution">
    <text evidence="1">The sequence shown here is derived from an EMBL/GenBank/DDBJ whole genome shotgun (WGS) entry which is preliminary data.</text>
</comment>
<dbReference type="Proteomes" id="UP000054776">
    <property type="component" value="Unassembled WGS sequence"/>
</dbReference>
<organism evidence="1 2">
    <name type="scientific">Trichinella spiralis</name>
    <name type="common">Trichina worm</name>
    <dbReference type="NCBI Taxonomy" id="6334"/>
    <lineage>
        <taxon>Eukaryota</taxon>
        <taxon>Metazoa</taxon>
        <taxon>Ecdysozoa</taxon>
        <taxon>Nematoda</taxon>
        <taxon>Enoplea</taxon>
        <taxon>Dorylaimia</taxon>
        <taxon>Trichinellida</taxon>
        <taxon>Trichinellidae</taxon>
        <taxon>Trichinella</taxon>
    </lineage>
</organism>
<sequence length="164" mass="18471">MIRQIVVICVSDLVTVMQGSKAEIVKCIAVSNTYCVRQVNNDVSNGKLNASVKNVDLNDEVFSVVLIFELNRIYFAMLSSGGESFFKNKFYMHMSSALDLIQKQLHISFYGHLVYNHSGIQLHPFLKDEMRFSYNLLAVGACMHDTKYADAVVLSYSLKDNNNG</sequence>
<dbReference type="AlphaFoldDB" id="A0A0V1BCX5"/>